<feature type="domain" description="Amine oxidase" evidence="2">
    <location>
        <begin position="48"/>
        <end position="284"/>
    </location>
</feature>
<dbReference type="InterPro" id="IPR050464">
    <property type="entry name" value="Zeta_carotene_desat/Oxidored"/>
</dbReference>
<feature type="chain" id="PRO_5040983535" description="Amine oxidase domain-containing protein" evidence="1">
    <location>
        <begin position="21"/>
        <end position="463"/>
    </location>
</feature>
<dbReference type="AlphaFoldDB" id="A0A9W9RDQ7"/>
<evidence type="ECO:0000259" key="2">
    <source>
        <dbReference type="Pfam" id="PF01593"/>
    </source>
</evidence>
<dbReference type="Gene3D" id="3.30.70.1990">
    <property type="match status" value="1"/>
</dbReference>
<dbReference type="EMBL" id="JAPZBS010000009">
    <property type="protein sequence ID" value="KAJ5358372.1"/>
    <property type="molecule type" value="Genomic_DNA"/>
</dbReference>
<keyword evidence="1" id="KW-0732">Signal</keyword>
<evidence type="ECO:0000256" key="1">
    <source>
        <dbReference type="SAM" id="SignalP"/>
    </source>
</evidence>
<dbReference type="SUPFAM" id="SSF51905">
    <property type="entry name" value="FAD/NAD(P)-binding domain"/>
    <property type="match status" value="1"/>
</dbReference>
<dbReference type="PANTHER" id="PTHR42923">
    <property type="entry name" value="PROTOPORPHYRINOGEN OXIDASE"/>
    <property type="match status" value="1"/>
</dbReference>
<evidence type="ECO:0000313" key="4">
    <source>
        <dbReference type="Proteomes" id="UP001147782"/>
    </source>
</evidence>
<name>A0A9W9RDQ7_9EURO</name>
<dbReference type="GeneID" id="81442877"/>
<reference evidence="3" key="1">
    <citation type="submission" date="2022-11" db="EMBL/GenBank/DDBJ databases">
        <authorList>
            <person name="Petersen C."/>
        </authorList>
    </citation>
    <scope>NUCLEOTIDE SEQUENCE</scope>
    <source>
        <strain evidence="3">IBT 29864</strain>
    </source>
</reference>
<dbReference type="Gene3D" id="1.10.405.20">
    <property type="match status" value="1"/>
</dbReference>
<dbReference type="OrthoDB" id="68575at2759"/>
<protein>
    <recommendedName>
        <fullName evidence="2">Amine oxidase domain-containing protein</fullName>
    </recommendedName>
</protein>
<dbReference type="GO" id="GO:0016491">
    <property type="term" value="F:oxidoreductase activity"/>
    <property type="evidence" value="ECO:0007669"/>
    <property type="project" value="InterPro"/>
</dbReference>
<keyword evidence="4" id="KW-1185">Reference proteome</keyword>
<evidence type="ECO:0000313" key="3">
    <source>
        <dbReference type="EMBL" id="KAJ5358372.1"/>
    </source>
</evidence>
<reference evidence="3" key="2">
    <citation type="journal article" date="2023" name="IMA Fungus">
        <title>Comparative genomic study of the Penicillium genus elucidates a diverse pangenome and 15 lateral gene transfer events.</title>
        <authorList>
            <person name="Petersen C."/>
            <person name="Sorensen T."/>
            <person name="Nielsen M.R."/>
            <person name="Sondergaard T.E."/>
            <person name="Sorensen J.L."/>
            <person name="Fitzpatrick D.A."/>
            <person name="Frisvad J.C."/>
            <person name="Nielsen K.L."/>
        </authorList>
    </citation>
    <scope>NUCLEOTIDE SEQUENCE</scope>
    <source>
        <strain evidence="3">IBT 29864</strain>
    </source>
</reference>
<proteinExistence type="predicted"/>
<dbReference type="PANTHER" id="PTHR42923:SF26">
    <property type="entry name" value="FMN REDUCTASE LOT6, PUTATIVE (AFU_ORTHOLOGUE AFUA_7G06600)-RELATED"/>
    <property type="match status" value="1"/>
</dbReference>
<dbReference type="Proteomes" id="UP001147782">
    <property type="component" value="Unassembled WGS sequence"/>
</dbReference>
<dbReference type="RefSeq" id="XP_056549658.1">
    <property type="nucleotide sequence ID" value="XM_056703698.1"/>
</dbReference>
<sequence>MIRCLVVVALCMTLISSAFAINEHEFAPKDVIIRDVCILGGGATGTYAAISLKDKGRSILVVEREEVLGGHAKTFYLDDEHYVDYGVEGVFNNKLTRDYFNRLNVKYKVLLPSTFLTQHVNFRTGEQVSPPSGLLKTAFSALLYRVTIRKYKYLQDGLYSLPDPVPEELLRPFREFVEKSGTHGALQLIFMFTHTAGNILEMPLLYVLQLFGLPHMNAFLKGGFIAPKNGMYDLYEKASQILGSDVLYQTTVQKTDRSEGDIKIVVQTTNGARKLIKTKKLLVTFAPVLSNLEGFDLTHVESMLFQKWKWNTCYVAVVKNTGIRSGVTVMNSDPSNMPGSLPLPPFQWALQHLGVDGYLASKIVGDQDLTEDQAKELLLSDIRRMGYERAMNGSEPEIVSFGSHSPEVLSVSNADIMDGFYHKLYSIQGTKDTFYSGLAFGSDYSALLWAYTETVVLKMLSSF</sequence>
<dbReference type="InterPro" id="IPR002937">
    <property type="entry name" value="Amino_oxidase"/>
</dbReference>
<gene>
    <name evidence="3" type="ORF">N7496_010785</name>
</gene>
<dbReference type="Gene3D" id="3.50.50.60">
    <property type="entry name" value="FAD/NAD(P)-binding domain"/>
    <property type="match status" value="1"/>
</dbReference>
<dbReference type="InterPro" id="IPR036188">
    <property type="entry name" value="FAD/NAD-bd_sf"/>
</dbReference>
<accession>A0A9W9RDQ7</accession>
<feature type="signal peptide" evidence="1">
    <location>
        <begin position="1"/>
        <end position="20"/>
    </location>
</feature>
<comment type="caution">
    <text evidence="3">The sequence shown here is derived from an EMBL/GenBank/DDBJ whole genome shotgun (WGS) entry which is preliminary data.</text>
</comment>
<organism evidence="3 4">
    <name type="scientific">Penicillium cataractarum</name>
    <dbReference type="NCBI Taxonomy" id="2100454"/>
    <lineage>
        <taxon>Eukaryota</taxon>
        <taxon>Fungi</taxon>
        <taxon>Dikarya</taxon>
        <taxon>Ascomycota</taxon>
        <taxon>Pezizomycotina</taxon>
        <taxon>Eurotiomycetes</taxon>
        <taxon>Eurotiomycetidae</taxon>
        <taxon>Eurotiales</taxon>
        <taxon>Aspergillaceae</taxon>
        <taxon>Penicillium</taxon>
    </lineage>
</organism>
<dbReference type="Pfam" id="PF01593">
    <property type="entry name" value="Amino_oxidase"/>
    <property type="match status" value="1"/>
</dbReference>